<dbReference type="Proteomes" id="UP000037696">
    <property type="component" value="Unassembled WGS sequence"/>
</dbReference>
<reference evidence="1 2" key="1">
    <citation type="submission" date="2015-08" db="EMBL/GenBank/DDBJ databases">
        <title>Genome sequencing of Penicillium nordicum.</title>
        <authorList>
            <person name="Nguyen H.D."/>
            <person name="Seifert K.A."/>
        </authorList>
    </citation>
    <scope>NUCLEOTIDE SEQUENCE [LARGE SCALE GENOMIC DNA]</scope>
    <source>
        <strain evidence="1 2">DAOMC 185683</strain>
    </source>
</reference>
<dbReference type="SUPFAM" id="SSF51905">
    <property type="entry name" value="FAD/NAD(P)-binding domain"/>
    <property type="match status" value="1"/>
</dbReference>
<dbReference type="EMBL" id="LHQQ01000006">
    <property type="protein sequence ID" value="KOS48282.1"/>
    <property type="molecule type" value="Genomic_DNA"/>
</dbReference>
<comment type="caution">
    <text evidence="1">The sequence shown here is derived from an EMBL/GenBank/DDBJ whole genome shotgun (WGS) entry which is preliminary data.</text>
</comment>
<evidence type="ECO:0008006" key="3">
    <source>
        <dbReference type="Google" id="ProtNLM"/>
    </source>
</evidence>
<accession>A0A0M9WKG4</accession>
<gene>
    <name evidence="1" type="ORF">ACN38_g702</name>
</gene>
<keyword evidence="2" id="KW-1185">Reference proteome</keyword>
<dbReference type="OrthoDB" id="4366624at2759"/>
<protein>
    <recommendedName>
        <fullName evidence="3">FAD dependent oxidoreductase domain-containing protein</fullName>
    </recommendedName>
</protein>
<evidence type="ECO:0000313" key="1">
    <source>
        <dbReference type="EMBL" id="KOS48282.1"/>
    </source>
</evidence>
<evidence type="ECO:0000313" key="2">
    <source>
        <dbReference type="Proteomes" id="UP000037696"/>
    </source>
</evidence>
<proteinExistence type="predicted"/>
<dbReference type="InterPro" id="IPR036188">
    <property type="entry name" value="FAD/NAD-bd_sf"/>
</dbReference>
<dbReference type="STRING" id="229535.A0A0M9WKG4"/>
<organism evidence="1 2">
    <name type="scientific">Penicillium nordicum</name>
    <dbReference type="NCBI Taxonomy" id="229535"/>
    <lineage>
        <taxon>Eukaryota</taxon>
        <taxon>Fungi</taxon>
        <taxon>Dikarya</taxon>
        <taxon>Ascomycota</taxon>
        <taxon>Pezizomycotina</taxon>
        <taxon>Eurotiomycetes</taxon>
        <taxon>Eurotiomycetidae</taxon>
        <taxon>Eurotiales</taxon>
        <taxon>Aspergillaceae</taxon>
        <taxon>Penicillium</taxon>
    </lineage>
</organism>
<dbReference type="AlphaFoldDB" id="A0A0M9WKG4"/>
<sequence>MFRRHGEHRIKKAKPQSAEVFYGHSAESTIGFLRCTGVELDDGSHVIANLVILAAGAWMPSVVDAEGRAIATLQLNEEEQKLLDYLPINFNVSRGMFVTPPYNKERLPNSQLKYQSISHSFGEGTTQCLHLCESAKLG</sequence>
<name>A0A0M9WKG4_9EURO</name>
<dbReference type="Gene3D" id="3.30.9.10">
    <property type="entry name" value="D-Amino Acid Oxidase, subunit A, domain 2"/>
    <property type="match status" value="1"/>
</dbReference>